<comment type="caution">
    <text evidence="2">The sequence shown here is derived from an EMBL/GenBank/DDBJ whole genome shotgun (WGS) entry which is preliminary data.</text>
</comment>
<organism evidence="2 3">
    <name type="scientific">Luteibacter yeojuensis</name>
    <dbReference type="NCBI Taxonomy" id="345309"/>
    <lineage>
        <taxon>Bacteria</taxon>
        <taxon>Pseudomonadati</taxon>
        <taxon>Pseudomonadota</taxon>
        <taxon>Gammaproteobacteria</taxon>
        <taxon>Lysobacterales</taxon>
        <taxon>Rhodanobacteraceae</taxon>
        <taxon>Luteibacter</taxon>
    </lineage>
</organism>
<evidence type="ECO:0000313" key="3">
    <source>
        <dbReference type="Proteomes" id="UP000518878"/>
    </source>
</evidence>
<feature type="signal peptide" evidence="1">
    <location>
        <begin position="1"/>
        <end position="25"/>
    </location>
</feature>
<keyword evidence="1" id="KW-0732">Signal</keyword>
<dbReference type="RefSeq" id="WP_166698633.1">
    <property type="nucleotide sequence ID" value="NZ_JAAQTL010000001.1"/>
</dbReference>
<protein>
    <recommendedName>
        <fullName evidence="4">Cellulase-like Ig domain-containing protein</fullName>
    </recommendedName>
</protein>
<proteinExistence type="predicted"/>
<dbReference type="GO" id="GO:0005975">
    <property type="term" value="P:carbohydrate metabolic process"/>
    <property type="evidence" value="ECO:0007669"/>
    <property type="project" value="InterPro"/>
</dbReference>
<dbReference type="SUPFAM" id="SSF48208">
    <property type="entry name" value="Six-hairpin glycosidases"/>
    <property type="match status" value="1"/>
</dbReference>
<gene>
    <name evidence="2" type="ORF">HBF32_05155</name>
</gene>
<name>A0A7X5TPL9_9GAMM</name>
<feature type="chain" id="PRO_5030764320" description="Cellulase-like Ig domain-containing protein" evidence="1">
    <location>
        <begin position="26"/>
        <end position="579"/>
    </location>
</feature>
<evidence type="ECO:0000256" key="1">
    <source>
        <dbReference type="SAM" id="SignalP"/>
    </source>
</evidence>
<dbReference type="EMBL" id="JAAQTL010000001">
    <property type="protein sequence ID" value="NID14854.1"/>
    <property type="molecule type" value="Genomic_DNA"/>
</dbReference>
<keyword evidence="3" id="KW-1185">Reference proteome</keyword>
<dbReference type="AlphaFoldDB" id="A0A7X5TPL9"/>
<accession>A0A7X5TPL9</accession>
<reference evidence="2 3" key="1">
    <citation type="journal article" date="2006" name="Int. J. Syst. Evol. Microbiol.">
        <title>Dyella yeojuensis sp. nov., isolated from greenhouse soil in Korea.</title>
        <authorList>
            <person name="Kim B.Y."/>
            <person name="Weon H.Y."/>
            <person name="Lee K.H."/>
            <person name="Seok S.J."/>
            <person name="Kwon S.W."/>
            <person name="Go S.J."/>
            <person name="Stackebrandt E."/>
        </authorList>
    </citation>
    <scope>NUCLEOTIDE SEQUENCE [LARGE SCALE GENOMIC DNA]</scope>
    <source>
        <strain evidence="2 3">DSM 17673</strain>
    </source>
</reference>
<dbReference type="InterPro" id="IPR008928">
    <property type="entry name" value="6-hairpin_glycosidase_sf"/>
</dbReference>
<sequence>MLLRHILIVLGCVLAVAFASFPNRAAANNAPAAGATAARSQRSDEAVRQVLLAAMAAPAGVRGKGARRIEVHRVAGGKGDDLPVTVGIPFPPGLLRDAGEVRILDNHGNEVPAAVKPMLAWHFRDGGIRAVRAQFHGPPGIYSFSFDAPRTRDATGWAYGEGLVHGKPAALATLDPGWLTASLVAGPQSVASRDEPYARYVDAQFRWAEAMPTNDTTAWLFDRPTTLFKAYVRTGRADYLEAAEASYRWYMAGIKRDGLPVSPSCGGGWLPDGKPCDVKYVYIEPILLAVALTGDDSMHDAPTLAKMADLWESGGWNGPPGPYRHPKDYFTERLAGLGLVETVAAYELTGEARYRERIDARVGWLYDHQRRNPDGLGDDGSWRNSWNVHENDPDGADDVRGASPWMSENIVDGLWHAWLVTADPRIPGMIVDFGRYLERHGWIDAGVLASAHDWRNDCSGPGGLIAWYWSSSTAKTSALVKIQESEGWYSDGHNVELGLPVAAAWYFEKDAAQAAALKKRFGALKASYSPACAAISDTVRRFNWNNRGAGVAQWMMAQPAGAGLASIPVVPTRAGSAAP</sequence>
<dbReference type="Proteomes" id="UP000518878">
    <property type="component" value="Unassembled WGS sequence"/>
</dbReference>
<evidence type="ECO:0008006" key="4">
    <source>
        <dbReference type="Google" id="ProtNLM"/>
    </source>
</evidence>
<evidence type="ECO:0000313" key="2">
    <source>
        <dbReference type="EMBL" id="NID14854.1"/>
    </source>
</evidence>